<name>W1I9V1_9HYPO</name>
<feature type="non-terminal residue" evidence="1">
    <location>
        <position position="54"/>
    </location>
</feature>
<protein>
    <submittedName>
        <fullName evidence="1">Unclassified</fullName>
    </submittedName>
</protein>
<feature type="non-terminal residue" evidence="1">
    <location>
        <position position="1"/>
    </location>
</feature>
<organism evidence="1">
    <name type="scientific">Fusarium clavum</name>
    <dbReference type="NCBI Taxonomy" id="2594811"/>
    <lineage>
        <taxon>Eukaryota</taxon>
        <taxon>Fungi</taxon>
        <taxon>Dikarya</taxon>
        <taxon>Ascomycota</taxon>
        <taxon>Pezizomycotina</taxon>
        <taxon>Sordariomycetes</taxon>
        <taxon>Hypocreomycetidae</taxon>
        <taxon>Hypocreales</taxon>
        <taxon>Nectriaceae</taxon>
        <taxon>Fusarium</taxon>
        <taxon>Fusarium incarnatum-equiseti species complex</taxon>
    </lineage>
</organism>
<evidence type="ECO:0000313" key="1">
    <source>
        <dbReference type="EMBL" id="CDL73377.1"/>
    </source>
</evidence>
<dbReference type="EMBL" id="CBMI010005054">
    <property type="protein sequence ID" value="CDL73377.1"/>
    <property type="molecule type" value="Genomic_DNA"/>
</dbReference>
<dbReference type="AlphaFoldDB" id="W1I9V1"/>
<accession>W1I9V1</accession>
<geneLocation type="mitochondrion" evidence="1"/>
<reference evidence="1" key="1">
    <citation type="submission" date="2013-05" db="EMBL/GenBank/DDBJ databases">
        <title>Draft genome sequences of six wheat associated Fusarium spp. isolates.</title>
        <authorList>
            <person name="Moolhuijzen P.M."/>
            <person name="Manners J.M."/>
            <person name="Wilcox S."/>
            <person name="Bellgard M.I."/>
            <person name="Gardiner D.M."/>
        </authorList>
    </citation>
    <scope>NUCLEOTIDE SEQUENCE</scope>
    <source>
        <strain evidence="1">CS3069</strain>
    </source>
</reference>
<gene>
    <name evidence="1" type="ORF">BN850_0137650</name>
</gene>
<sequence>LPPHTGRSFLPPHSQIRPEKKKFGSFLPYHHTGQDTEEIYDSHLPFLPSCRLKH</sequence>
<proteinExistence type="predicted"/>
<keyword evidence="1" id="KW-0496">Mitochondrion</keyword>
<dbReference type="EMBL" id="HG321318">
    <property type="protein sequence ID" value="CEF82639.1"/>
    <property type="molecule type" value="Genomic_DNA"/>
</dbReference>